<proteinExistence type="predicted"/>
<evidence type="ECO:0000313" key="1">
    <source>
        <dbReference type="EMBL" id="KUM50865.1"/>
    </source>
</evidence>
<sequence length="56" mass="6196">MYRTPFDMSVVPQMAGGVKGFRKAPFTLGCNLDFLLNSAMILSDTILSQARDRSKV</sequence>
<comment type="caution">
    <text evidence="1">The sequence shown here is derived from an EMBL/GenBank/DDBJ whole genome shotgun (WGS) entry which is preliminary data.</text>
</comment>
<keyword evidence="1" id="KW-0496">Mitochondrion</keyword>
<organism evidence="1">
    <name type="scientific">Picea glauca</name>
    <name type="common">White spruce</name>
    <name type="synonym">Pinus glauca</name>
    <dbReference type="NCBI Taxonomy" id="3330"/>
    <lineage>
        <taxon>Eukaryota</taxon>
        <taxon>Viridiplantae</taxon>
        <taxon>Streptophyta</taxon>
        <taxon>Embryophyta</taxon>
        <taxon>Tracheophyta</taxon>
        <taxon>Spermatophyta</taxon>
        <taxon>Pinopsida</taxon>
        <taxon>Pinidae</taxon>
        <taxon>Conifers I</taxon>
        <taxon>Pinales</taxon>
        <taxon>Pinaceae</taxon>
        <taxon>Picea</taxon>
    </lineage>
</organism>
<name>A0A101M4V5_PICGL</name>
<protein>
    <submittedName>
        <fullName evidence="1">Uncharacterized protein</fullName>
    </submittedName>
</protein>
<accession>A0A101M4V5</accession>
<gene>
    <name evidence="1" type="ORF">ABT39_MTgene711</name>
</gene>
<dbReference type="AlphaFoldDB" id="A0A101M4V5"/>
<reference evidence="1" key="1">
    <citation type="journal article" date="2015" name="Genome Biol. Evol.">
        <title>Organellar Genomes of White Spruce (Picea glauca): Assembly and Annotation.</title>
        <authorList>
            <person name="Jackman S.D."/>
            <person name="Warren R.L."/>
            <person name="Gibb E.A."/>
            <person name="Vandervalk B.P."/>
            <person name="Mohamadi H."/>
            <person name="Chu J."/>
            <person name="Raymond A."/>
            <person name="Pleasance S."/>
            <person name="Coope R."/>
            <person name="Wildung M.R."/>
            <person name="Ritland C.E."/>
            <person name="Bousquet J."/>
            <person name="Jones S.J."/>
            <person name="Bohlmann J."/>
            <person name="Birol I."/>
        </authorList>
    </citation>
    <scope>NUCLEOTIDE SEQUENCE [LARGE SCALE GENOMIC DNA]</scope>
    <source>
        <tissue evidence="1">Flushing bud</tissue>
    </source>
</reference>
<geneLocation type="mitochondrion" evidence="1"/>
<dbReference type="EMBL" id="LKAM01000001">
    <property type="protein sequence ID" value="KUM50865.1"/>
    <property type="molecule type" value="Genomic_DNA"/>
</dbReference>